<feature type="transmembrane region" description="Helical" evidence="7">
    <location>
        <begin position="537"/>
        <end position="561"/>
    </location>
</feature>
<dbReference type="EC" id="2.7.11.1" evidence="1"/>
<dbReference type="Proteomes" id="UP001500665">
    <property type="component" value="Unassembled WGS sequence"/>
</dbReference>
<keyword evidence="10" id="KW-1185">Reference proteome</keyword>
<keyword evidence="4" id="KW-0547">Nucleotide-binding</keyword>
<dbReference type="Gene3D" id="1.10.510.10">
    <property type="entry name" value="Transferase(Phosphotransferase) domain 1"/>
    <property type="match status" value="2"/>
</dbReference>
<dbReference type="RefSeq" id="WP_344241406.1">
    <property type="nucleotide sequence ID" value="NZ_BAAAHH010000011.1"/>
</dbReference>
<gene>
    <name evidence="9" type="ORF">GCM10009550_31690</name>
</gene>
<organism evidence="9 10">
    <name type="scientific">Actinocorallia libanotica</name>
    <dbReference type="NCBI Taxonomy" id="46162"/>
    <lineage>
        <taxon>Bacteria</taxon>
        <taxon>Bacillati</taxon>
        <taxon>Actinomycetota</taxon>
        <taxon>Actinomycetes</taxon>
        <taxon>Streptosporangiales</taxon>
        <taxon>Thermomonosporaceae</taxon>
        <taxon>Actinocorallia</taxon>
    </lineage>
</organism>
<dbReference type="InterPro" id="IPR000719">
    <property type="entry name" value="Prot_kinase_dom"/>
</dbReference>
<dbReference type="Gene3D" id="3.30.200.20">
    <property type="entry name" value="Phosphorylase Kinase, domain 1"/>
    <property type="match status" value="2"/>
</dbReference>
<dbReference type="PROSITE" id="PS50011">
    <property type="entry name" value="PROTEIN_KINASE_DOM"/>
    <property type="match status" value="2"/>
</dbReference>
<evidence type="ECO:0000256" key="5">
    <source>
        <dbReference type="ARBA" id="ARBA00022777"/>
    </source>
</evidence>
<evidence type="ECO:0000256" key="2">
    <source>
        <dbReference type="ARBA" id="ARBA00022527"/>
    </source>
</evidence>
<evidence type="ECO:0000256" key="7">
    <source>
        <dbReference type="SAM" id="Phobius"/>
    </source>
</evidence>
<proteinExistence type="predicted"/>
<dbReference type="PANTHER" id="PTHR43289:SF6">
    <property type="entry name" value="SERINE_THREONINE-PROTEIN KINASE NEKL-3"/>
    <property type="match status" value="1"/>
</dbReference>
<keyword evidence="2" id="KW-0723">Serine/threonine-protein kinase</keyword>
<dbReference type="SUPFAM" id="SSF56112">
    <property type="entry name" value="Protein kinase-like (PK-like)"/>
    <property type="match status" value="2"/>
</dbReference>
<keyword evidence="7" id="KW-1133">Transmembrane helix</keyword>
<evidence type="ECO:0000256" key="3">
    <source>
        <dbReference type="ARBA" id="ARBA00022679"/>
    </source>
</evidence>
<dbReference type="EMBL" id="BAAAHH010000011">
    <property type="protein sequence ID" value="GAA0951737.1"/>
    <property type="molecule type" value="Genomic_DNA"/>
</dbReference>
<evidence type="ECO:0000313" key="10">
    <source>
        <dbReference type="Proteomes" id="UP001500665"/>
    </source>
</evidence>
<evidence type="ECO:0000313" key="9">
    <source>
        <dbReference type="EMBL" id="GAA0951737.1"/>
    </source>
</evidence>
<dbReference type="Pfam" id="PF00069">
    <property type="entry name" value="Pkinase"/>
    <property type="match status" value="1"/>
</dbReference>
<feature type="domain" description="Protein kinase" evidence="8">
    <location>
        <begin position="11"/>
        <end position="286"/>
    </location>
</feature>
<dbReference type="PANTHER" id="PTHR43289">
    <property type="entry name" value="MITOGEN-ACTIVATED PROTEIN KINASE KINASE KINASE 20-RELATED"/>
    <property type="match status" value="1"/>
</dbReference>
<keyword evidence="6" id="KW-0067">ATP-binding</keyword>
<keyword evidence="3" id="KW-0808">Transferase</keyword>
<reference evidence="10" key="1">
    <citation type="journal article" date="2019" name="Int. J. Syst. Evol. Microbiol.">
        <title>The Global Catalogue of Microorganisms (GCM) 10K type strain sequencing project: providing services to taxonomists for standard genome sequencing and annotation.</title>
        <authorList>
            <consortium name="The Broad Institute Genomics Platform"/>
            <consortium name="The Broad Institute Genome Sequencing Center for Infectious Disease"/>
            <person name="Wu L."/>
            <person name="Ma J."/>
        </authorList>
    </citation>
    <scope>NUCLEOTIDE SEQUENCE [LARGE SCALE GENOMIC DNA]</scope>
    <source>
        <strain evidence="10">JCM 10696</strain>
    </source>
</reference>
<evidence type="ECO:0000256" key="6">
    <source>
        <dbReference type="ARBA" id="ARBA00022840"/>
    </source>
</evidence>
<dbReference type="InterPro" id="IPR008271">
    <property type="entry name" value="Ser/Thr_kinase_AS"/>
</dbReference>
<dbReference type="CDD" id="cd14014">
    <property type="entry name" value="STKc_PknB_like"/>
    <property type="match status" value="1"/>
</dbReference>
<dbReference type="PROSITE" id="PS00108">
    <property type="entry name" value="PROTEIN_KINASE_ST"/>
    <property type="match status" value="1"/>
</dbReference>
<evidence type="ECO:0000256" key="4">
    <source>
        <dbReference type="ARBA" id="ARBA00022741"/>
    </source>
</evidence>
<sequence length="563" mass="62541">MRRHMILEDRYELVDLLSRGGMGEVWRGFDRRLDRPVAIKGIRLDMAASDRVVELFQQEAKIGAKLRHPGLTVIHDLLEYRLDDDFAAREKGLALVMEFLEGEDLGRLLEDRAFSVRETLELGAKILEALRAAHTAGVIHRDVKPSNVMVLPDGRVKICDFGIAKARDSTKGLTADGMLGTYAYIAPERIRREKTDARVDLYSFGIVMYELLRGRPPFEGEPGAVLHAHMEEVPHSLRGPDGVPDLPEELDELVMQLLEKDPSARPPDARTVLRRIRAIERSLPRLLQGRYELVRRLASSGLTDTYLARDVRTHQDVALRLLRSDLLGDPSSHEEFLHELDRDRPDSVAAVTATGESPLTVTLPFAVLDLGRSAPLRERLADGPLPAQEAVRLIDLVLRAIERGHADGLAHPGLGPDTVLLSGDTDRPEVRLLTFAARSPELTRIDGAPAESPEDDLRAVARLLHELLTGSPHAPGAEPSAINPFVPQWCDEIVRTALSPDRPYRSAAEFRRALRERPAHVPVERPAERRPRPPAPLGYLGVGLLIVITLVSTGLLLLTWLRG</sequence>
<comment type="caution">
    <text evidence="9">The sequence shown here is derived from an EMBL/GenBank/DDBJ whole genome shotgun (WGS) entry which is preliminary data.</text>
</comment>
<keyword evidence="7" id="KW-0812">Transmembrane</keyword>
<evidence type="ECO:0000259" key="8">
    <source>
        <dbReference type="PROSITE" id="PS50011"/>
    </source>
</evidence>
<protein>
    <recommendedName>
        <fullName evidence="1">non-specific serine/threonine protein kinase</fullName>
        <ecNumber evidence="1">2.7.11.1</ecNumber>
    </recommendedName>
</protein>
<accession>A0ABP4BM21</accession>
<dbReference type="SMART" id="SM00220">
    <property type="entry name" value="S_TKc"/>
    <property type="match status" value="1"/>
</dbReference>
<keyword evidence="5" id="KW-0418">Kinase</keyword>
<name>A0ABP4BM21_9ACTN</name>
<feature type="domain" description="Protein kinase" evidence="8">
    <location>
        <begin position="291"/>
        <end position="540"/>
    </location>
</feature>
<dbReference type="InterPro" id="IPR011009">
    <property type="entry name" value="Kinase-like_dom_sf"/>
</dbReference>
<keyword evidence="7" id="KW-0472">Membrane</keyword>
<evidence type="ECO:0000256" key="1">
    <source>
        <dbReference type="ARBA" id="ARBA00012513"/>
    </source>
</evidence>